<feature type="chain" id="PRO_5047019987" description="Lipoprotein" evidence="1">
    <location>
        <begin position="19"/>
        <end position="43"/>
    </location>
</feature>
<protein>
    <recommendedName>
        <fullName evidence="4">Lipoprotein</fullName>
    </recommendedName>
</protein>
<comment type="caution">
    <text evidence="2">The sequence shown here is derived from an EMBL/GenBank/DDBJ whole genome shotgun (WGS) entry which is preliminary data.</text>
</comment>
<keyword evidence="1" id="KW-0732">Signal</keyword>
<dbReference type="EMBL" id="JAQZSM010000005">
    <property type="protein sequence ID" value="MDD7970913.1"/>
    <property type="molecule type" value="Genomic_DNA"/>
</dbReference>
<accession>A0ABT5T709</accession>
<evidence type="ECO:0000313" key="3">
    <source>
        <dbReference type="Proteomes" id="UP001431784"/>
    </source>
</evidence>
<proteinExistence type="predicted"/>
<reference evidence="2" key="1">
    <citation type="submission" date="2023-02" db="EMBL/GenBank/DDBJ databases">
        <title>Description of Roseinatronobacter alkalisoli sp. nov., an alkaliphilic bacerium isolated from soda soil.</title>
        <authorList>
            <person name="Wei W."/>
        </authorList>
    </citation>
    <scope>NUCLEOTIDE SEQUENCE</scope>
    <source>
        <strain evidence="2">HJB301</strain>
    </source>
</reference>
<sequence>MKRLLVGMVLFLAACTVAPVEDAPATHSCVTAPSGLVECSEVE</sequence>
<evidence type="ECO:0000313" key="2">
    <source>
        <dbReference type="EMBL" id="MDD7970913.1"/>
    </source>
</evidence>
<evidence type="ECO:0008006" key="4">
    <source>
        <dbReference type="Google" id="ProtNLM"/>
    </source>
</evidence>
<keyword evidence="3" id="KW-1185">Reference proteome</keyword>
<name>A0ABT5T709_9RHOB</name>
<dbReference type="Proteomes" id="UP001431784">
    <property type="component" value="Unassembled WGS sequence"/>
</dbReference>
<dbReference type="PROSITE" id="PS51257">
    <property type="entry name" value="PROKAR_LIPOPROTEIN"/>
    <property type="match status" value="1"/>
</dbReference>
<feature type="signal peptide" evidence="1">
    <location>
        <begin position="1"/>
        <end position="18"/>
    </location>
</feature>
<evidence type="ECO:0000256" key="1">
    <source>
        <dbReference type="SAM" id="SignalP"/>
    </source>
</evidence>
<organism evidence="2 3">
    <name type="scientific">Roseinatronobacter alkalisoli</name>
    <dbReference type="NCBI Taxonomy" id="3028235"/>
    <lineage>
        <taxon>Bacteria</taxon>
        <taxon>Pseudomonadati</taxon>
        <taxon>Pseudomonadota</taxon>
        <taxon>Alphaproteobacteria</taxon>
        <taxon>Rhodobacterales</taxon>
        <taxon>Paracoccaceae</taxon>
        <taxon>Roseinatronobacter</taxon>
    </lineage>
</organism>
<dbReference type="RefSeq" id="WP_274351604.1">
    <property type="nucleotide sequence ID" value="NZ_JAQZSM010000005.1"/>
</dbReference>
<gene>
    <name evidence="2" type="ORF">PUT78_07370</name>
</gene>